<dbReference type="VEuPathDB" id="CryptoDB:Cvel_25605"/>
<dbReference type="SUPFAM" id="SSF82199">
    <property type="entry name" value="SET domain"/>
    <property type="match status" value="1"/>
</dbReference>
<gene>
    <name evidence="6" type="ORF">Cvel_25605</name>
</gene>
<keyword evidence="3" id="KW-0949">S-adenosyl-L-methionine</keyword>
<dbReference type="Pfam" id="PF00856">
    <property type="entry name" value="SET"/>
    <property type="match status" value="1"/>
</dbReference>
<evidence type="ECO:0000313" key="6">
    <source>
        <dbReference type="EMBL" id="CEM40862.1"/>
    </source>
</evidence>
<dbReference type="InterPro" id="IPR001214">
    <property type="entry name" value="SET_dom"/>
</dbReference>
<protein>
    <recommendedName>
        <fullName evidence="5">SET domain-containing protein</fullName>
    </recommendedName>
</protein>
<dbReference type="InterPro" id="IPR050600">
    <property type="entry name" value="SETD3_SETD6_MTase"/>
</dbReference>
<dbReference type="InterPro" id="IPR015353">
    <property type="entry name" value="Rubisco_LSMT_subst-bd"/>
</dbReference>
<evidence type="ECO:0000256" key="1">
    <source>
        <dbReference type="ARBA" id="ARBA00022603"/>
    </source>
</evidence>
<dbReference type="PROSITE" id="PS50280">
    <property type="entry name" value="SET"/>
    <property type="match status" value="1"/>
</dbReference>
<dbReference type="Gene3D" id="3.90.1420.10">
    <property type="entry name" value="Rubisco LSMT, substrate-binding domain"/>
    <property type="match status" value="1"/>
</dbReference>
<evidence type="ECO:0000256" key="4">
    <source>
        <dbReference type="SAM" id="MobiDB-lite"/>
    </source>
</evidence>
<dbReference type="GO" id="GO:0016279">
    <property type="term" value="F:protein-lysine N-methyltransferase activity"/>
    <property type="evidence" value="ECO:0007669"/>
    <property type="project" value="TreeGrafter"/>
</dbReference>
<accession>A0A0G4HAP4</accession>
<feature type="region of interest" description="Disordered" evidence="4">
    <location>
        <begin position="555"/>
        <end position="581"/>
    </location>
</feature>
<dbReference type="GO" id="GO:0032259">
    <property type="term" value="P:methylation"/>
    <property type="evidence" value="ECO:0007669"/>
    <property type="project" value="UniProtKB-KW"/>
</dbReference>
<dbReference type="SMART" id="SM00317">
    <property type="entry name" value="SET"/>
    <property type="match status" value="1"/>
</dbReference>
<feature type="compositionally biased region" description="Polar residues" evidence="4">
    <location>
        <begin position="572"/>
        <end position="581"/>
    </location>
</feature>
<dbReference type="EMBL" id="CDMZ01002119">
    <property type="protein sequence ID" value="CEM40862.1"/>
    <property type="molecule type" value="Genomic_DNA"/>
</dbReference>
<feature type="domain" description="SET" evidence="5">
    <location>
        <begin position="46"/>
        <end position="275"/>
    </location>
</feature>
<dbReference type="CDD" id="cd10527">
    <property type="entry name" value="SET_LSMT"/>
    <property type="match status" value="1"/>
</dbReference>
<dbReference type="Gene3D" id="3.90.1410.10">
    <property type="entry name" value="set domain protein methyltransferase, domain 1"/>
    <property type="match status" value="1"/>
</dbReference>
<evidence type="ECO:0000256" key="2">
    <source>
        <dbReference type="ARBA" id="ARBA00022679"/>
    </source>
</evidence>
<keyword evidence="1" id="KW-0489">Methyltransferase</keyword>
<sequence length="581" mass="65636">MSRTSLLMVHQEYPSSNEGYKSISPKTKAAENEKAFEEMQRWIAYEGGVVSNTKIANKFKKGMGVTSLVDHKEGDVLMFIPKSLHLTPNTETLPPALAELVEALPEELWHFRLALVILHERSKLGRGKFDRLMMTQPATFLRTPMFFNREQLDELQDTYLMSSVVANAGLIRDNSLFATRAMKKERDGGTPPLDQPFSGQNVGPNELGWAVAIAKSRAIRPDTTPDGQPRLVPLIDFINHSFSPNVRVEYDSDGNLLLVAERDIFLGDELTLNYGFLPNSAFLEDFGFLPQKNPHNTFCHAIDLRFLVISHLYFVADQSKLSDKYTGGEIDVNDWRRPEGIDGTGPVPLASWQIEILKKLPGVSQTEFLGLDTDDRQMMTVYFGEKASSIARKRPIVAHGDEPPQRLDWRLVAAARVLFANSKEELTESWDAVEGDIEAFGELRRGKDMNFDLEKRVLRELENFCKLFLMGGYGSTRLEDDIQMRQDKAQELSVNAQIGLDYRIANKELLRDLPGELGRFNLEIMREEARREGKDVESMNAAWDRLIEMVQASENQQKKMNEEGMSGLLSVPASQSGQDKS</sequence>
<dbReference type="SUPFAM" id="SSF81822">
    <property type="entry name" value="RuBisCo LSMT C-terminal, substrate-binding domain"/>
    <property type="match status" value="1"/>
</dbReference>
<dbReference type="InterPro" id="IPR036464">
    <property type="entry name" value="Rubisco_LSMT_subst-bd_sf"/>
</dbReference>
<organism evidence="6">
    <name type="scientific">Chromera velia CCMP2878</name>
    <dbReference type="NCBI Taxonomy" id="1169474"/>
    <lineage>
        <taxon>Eukaryota</taxon>
        <taxon>Sar</taxon>
        <taxon>Alveolata</taxon>
        <taxon>Colpodellida</taxon>
        <taxon>Chromeraceae</taxon>
        <taxon>Chromera</taxon>
    </lineage>
</organism>
<dbReference type="Pfam" id="PF09273">
    <property type="entry name" value="Rubis-subs-bind"/>
    <property type="match status" value="1"/>
</dbReference>
<dbReference type="InterPro" id="IPR046341">
    <property type="entry name" value="SET_dom_sf"/>
</dbReference>
<reference evidence="6" key="1">
    <citation type="submission" date="2014-11" db="EMBL/GenBank/DDBJ databases">
        <authorList>
            <person name="Otto D Thomas"/>
            <person name="Naeem Raeece"/>
        </authorList>
    </citation>
    <scope>NUCLEOTIDE SEQUENCE</scope>
</reference>
<keyword evidence="2" id="KW-0808">Transferase</keyword>
<name>A0A0G4HAP4_9ALVE</name>
<proteinExistence type="predicted"/>
<dbReference type="AlphaFoldDB" id="A0A0G4HAP4"/>
<evidence type="ECO:0000256" key="3">
    <source>
        <dbReference type="ARBA" id="ARBA00022691"/>
    </source>
</evidence>
<dbReference type="PANTHER" id="PTHR13271:SF151">
    <property type="entry name" value="SET DOMAIN-CONTAINING PROTEIN 4"/>
    <property type="match status" value="1"/>
</dbReference>
<evidence type="ECO:0000259" key="5">
    <source>
        <dbReference type="PROSITE" id="PS50280"/>
    </source>
</evidence>
<dbReference type="PANTHER" id="PTHR13271">
    <property type="entry name" value="UNCHARACTERIZED PUTATIVE METHYLTRANSFERASE"/>
    <property type="match status" value="1"/>
</dbReference>